<dbReference type="Proteomes" id="UP000267536">
    <property type="component" value="Unassembled WGS sequence"/>
</dbReference>
<reference evidence="3 4" key="1">
    <citation type="submission" date="2018-11" db="EMBL/GenBank/DDBJ databases">
        <title>Draft genome sequence of Gordonia sp. RS15-1S isolated from rice stems.</title>
        <authorList>
            <person name="Muangham S."/>
        </authorList>
    </citation>
    <scope>NUCLEOTIDE SEQUENCE [LARGE SCALE GENOMIC DNA]</scope>
    <source>
        <strain evidence="3 4">RS15-1S</strain>
    </source>
</reference>
<feature type="domain" description="MobA/VirD2-like nuclease" evidence="2">
    <location>
        <begin position="132"/>
        <end position="212"/>
    </location>
</feature>
<dbReference type="EMBL" id="RKMH01000002">
    <property type="protein sequence ID" value="RPA65981.1"/>
    <property type="molecule type" value="Genomic_DNA"/>
</dbReference>
<accession>A0A3N4H3Q5</accession>
<name>A0A3N4H3Q5_9ACTN</name>
<evidence type="ECO:0000256" key="1">
    <source>
        <dbReference type="SAM" id="MobiDB-lite"/>
    </source>
</evidence>
<feature type="compositionally biased region" description="Basic and acidic residues" evidence="1">
    <location>
        <begin position="571"/>
        <end position="588"/>
    </location>
</feature>
<dbReference type="RefSeq" id="WP_123925881.1">
    <property type="nucleotide sequence ID" value="NZ_JBPSDP010000012.1"/>
</dbReference>
<dbReference type="OrthoDB" id="4382201at2"/>
<gene>
    <name evidence="3" type="ORF">EF294_04225</name>
</gene>
<protein>
    <recommendedName>
        <fullName evidence="2">MobA/VirD2-like nuclease domain-containing protein</fullName>
    </recommendedName>
</protein>
<evidence type="ECO:0000313" key="4">
    <source>
        <dbReference type="Proteomes" id="UP000267536"/>
    </source>
</evidence>
<dbReference type="Pfam" id="PF03432">
    <property type="entry name" value="Relaxase"/>
    <property type="match status" value="1"/>
</dbReference>
<evidence type="ECO:0000313" key="3">
    <source>
        <dbReference type="EMBL" id="RPA65981.1"/>
    </source>
</evidence>
<keyword evidence="4" id="KW-1185">Reference proteome</keyword>
<evidence type="ECO:0000259" key="2">
    <source>
        <dbReference type="Pfam" id="PF03432"/>
    </source>
</evidence>
<dbReference type="InterPro" id="IPR005094">
    <property type="entry name" value="Endonuclease_MobA/VirD2"/>
</dbReference>
<feature type="compositionally biased region" description="Basic and acidic residues" evidence="1">
    <location>
        <begin position="530"/>
        <end position="541"/>
    </location>
</feature>
<sequence length="588" mass="63967">MPNITRGSSMTGLLSYLVGPGNVNEHTEPHLVAGDSAIMAWHDDAVLDLDTARDIARQIDQPRRVFKTEVTVPKRRWDEREQRRVVVLDDNGKQVRQNAHVWHCSLSLKAPVYAVDPATGGRTAELVDGESAITDELWGDIARDFMREMGFTEEGLAPVRWVAVHHGLSKKGNDHIHFAASMVREDGTRVSSHNDFARAQRASARLERKYGLAVTPGRAAATASTLAHSRAEENIGAGKGDEPARRTLARDVRACATAVTSEAEFVRQVRALGHLIRPRYAAGTDDVVQGYSVALAPRHEDGSRDFDARPVWFGGGRLGKDLTLPRMRLGWSDSPSAALEAAGEWRRAKREREPLKQARQTRRHERDMDALYRRAQDDLEQWTQYLGTIAVDDHASWASAAGQTAGVFAAWSVQIEERPGPLARAADALGASAGIPAARAVAPKRVEHTSSVAFLLLTASGRTDSTAATAALLRQLLSAVEAIVSAHRAAGHAARAAALTAITRTELGALLEAASRVTQAPVRQTSASVESDRRLARDTGRCSDFPSAPKATRKQLGSPIRARLEPITPAERARLDAARQRGQERTGR</sequence>
<comment type="caution">
    <text evidence="3">The sequence shown here is derived from an EMBL/GenBank/DDBJ whole genome shotgun (WGS) entry which is preliminary data.</text>
</comment>
<dbReference type="AlphaFoldDB" id="A0A3N4H3Q5"/>
<organism evidence="3 4">
    <name type="scientific">Gordonia oryzae</name>
    <dbReference type="NCBI Taxonomy" id="2487349"/>
    <lineage>
        <taxon>Bacteria</taxon>
        <taxon>Bacillati</taxon>
        <taxon>Actinomycetota</taxon>
        <taxon>Actinomycetes</taxon>
        <taxon>Mycobacteriales</taxon>
        <taxon>Gordoniaceae</taxon>
        <taxon>Gordonia</taxon>
    </lineage>
</organism>
<feature type="region of interest" description="Disordered" evidence="1">
    <location>
        <begin position="523"/>
        <end position="588"/>
    </location>
</feature>
<proteinExistence type="predicted"/>